<organism evidence="3 4">
    <name type="scientific">Deinococcus multiflagellatus</name>
    <dbReference type="NCBI Taxonomy" id="1656887"/>
    <lineage>
        <taxon>Bacteria</taxon>
        <taxon>Thermotogati</taxon>
        <taxon>Deinococcota</taxon>
        <taxon>Deinococci</taxon>
        <taxon>Deinococcales</taxon>
        <taxon>Deinococcaceae</taxon>
        <taxon>Deinococcus</taxon>
    </lineage>
</organism>
<dbReference type="InterPro" id="IPR041001">
    <property type="entry name" value="PG_isomerase_N"/>
</dbReference>
<reference evidence="4" key="1">
    <citation type="journal article" date="2019" name="Int. J. Syst. Evol. Microbiol.">
        <title>The Global Catalogue of Microorganisms (GCM) 10K type strain sequencing project: providing services to taxonomists for standard genome sequencing and annotation.</title>
        <authorList>
            <consortium name="The Broad Institute Genomics Platform"/>
            <consortium name="The Broad Institute Genome Sequencing Center for Infectious Disease"/>
            <person name="Wu L."/>
            <person name="Ma J."/>
        </authorList>
    </citation>
    <scope>NUCLEOTIDE SEQUENCE [LARGE SCALE GENOMIC DNA]</scope>
    <source>
        <strain evidence="4">CCUG 63830</strain>
    </source>
</reference>
<feature type="domain" description="Phosphoglucose isomerase N-terminal" evidence="2">
    <location>
        <begin position="5"/>
        <end position="103"/>
    </location>
</feature>
<protein>
    <recommendedName>
        <fullName evidence="2">Phosphoglucose isomerase N-terminal domain-containing protein</fullName>
    </recommendedName>
</protein>
<proteinExistence type="predicted"/>
<name>A0ABW1ZI67_9DEIO</name>
<feature type="region of interest" description="Disordered" evidence="1">
    <location>
        <begin position="108"/>
        <end position="150"/>
    </location>
</feature>
<evidence type="ECO:0000259" key="2">
    <source>
        <dbReference type="Pfam" id="PF18353"/>
    </source>
</evidence>
<dbReference type="EMBL" id="JBHSWB010000001">
    <property type="protein sequence ID" value="MFC6660556.1"/>
    <property type="molecule type" value="Genomic_DNA"/>
</dbReference>
<dbReference type="Pfam" id="PF18353">
    <property type="entry name" value="PG_isomerase_N"/>
    <property type="match status" value="1"/>
</dbReference>
<dbReference type="Proteomes" id="UP001596317">
    <property type="component" value="Unassembled WGS sequence"/>
</dbReference>
<feature type="compositionally biased region" description="Low complexity" evidence="1">
    <location>
        <begin position="108"/>
        <end position="121"/>
    </location>
</feature>
<sequence>MSAHLLTLLETLPGAYAGPDRPEEGPYGLVGTGEGTLAAHLAQSLVPGTLARSGTQFVLGSPDAGALATDYADLATVAGAQVRRVATGGTPEEIDVLVPGGPWPPTTLPSTWPTPAATTRTPAPPTPCFRTSPRVARPMSRKATRRATSPGACGAARPCCWLPPTPRPCPTRGNSSWPAPPRRWPCPCWATACRW</sequence>
<keyword evidence="4" id="KW-1185">Reference proteome</keyword>
<dbReference type="Gene3D" id="3.40.50.10920">
    <property type="match status" value="1"/>
</dbReference>
<accession>A0ABW1ZI67</accession>
<evidence type="ECO:0000313" key="3">
    <source>
        <dbReference type="EMBL" id="MFC6660556.1"/>
    </source>
</evidence>
<gene>
    <name evidence="3" type="ORF">ACFP90_09440</name>
</gene>
<evidence type="ECO:0000256" key="1">
    <source>
        <dbReference type="SAM" id="MobiDB-lite"/>
    </source>
</evidence>
<comment type="caution">
    <text evidence="3">The sequence shown here is derived from an EMBL/GenBank/DDBJ whole genome shotgun (WGS) entry which is preliminary data.</text>
</comment>
<evidence type="ECO:0000313" key="4">
    <source>
        <dbReference type="Proteomes" id="UP001596317"/>
    </source>
</evidence>
<dbReference type="RefSeq" id="WP_380055644.1">
    <property type="nucleotide sequence ID" value="NZ_JBHSWB010000001.1"/>
</dbReference>